<dbReference type="PIRSF" id="PIRSF000699">
    <property type="entry name" value="PTS_IILac_III"/>
    <property type="match status" value="1"/>
</dbReference>
<keyword evidence="2" id="KW-0762">Sugar transport</keyword>
<dbReference type="Proteomes" id="UP000219546">
    <property type="component" value="Unassembled WGS sequence"/>
</dbReference>
<dbReference type="GO" id="GO:0016740">
    <property type="term" value="F:transferase activity"/>
    <property type="evidence" value="ECO:0007669"/>
    <property type="project" value="UniProtKB-KW"/>
</dbReference>
<comment type="cofactor">
    <cofactor evidence="6">
        <name>Mg(2+)</name>
        <dbReference type="ChEBI" id="CHEBI:18420"/>
    </cofactor>
    <text evidence="6">Binds 1 Mg(2+) ion per trimer.</text>
</comment>
<evidence type="ECO:0000256" key="7">
    <source>
        <dbReference type="PROSITE-ProRule" id="PRU00418"/>
    </source>
</evidence>
<evidence type="ECO:0000256" key="8">
    <source>
        <dbReference type="SAM" id="Coils"/>
    </source>
</evidence>
<reference evidence="9 10" key="1">
    <citation type="submission" date="2017-08" db="EMBL/GenBank/DDBJ databases">
        <authorList>
            <person name="de Groot N.N."/>
        </authorList>
    </citation>
    <scope>NUCLEOTIDE SEQUENCE [LARGE SCALE GENOMIC DNA]</scope>
    <source>
        <strain evidence="9 10">JC228</strain>
    </source>
</reference>
<evidence type="ECO:0000256" key="2">
    <source>
        <dbReference type="ARBA" id="ARBA00022597"/>
    </source>
</evidence>
<evidence type="ECO:0000256" key="1">
    <source>
        <dbReference type="ARBA" id="ARBA00022448"/>
    </source>
</evidence>
<keyword evidence="4" id="KW-0598">Phosphotransferase system</keyword>
<dbReference type="PANTHER" id="PTHR34382:SF7">
    <property type="entry name" value="PTS SYSTEM N,N'-DIACETYLCHITOBIOSE-SPECIFIC EIIA COMPONENT"/>
    <property type="match status" value="1"/>
</dbReference>
<dbReference type="GO" id="GO:0046872">
    <property type="term" value="F:metal ion binding"/>
    <property type="evidence" value="ECO:0007669"/>
    <property type="project" value="UniProtKB-KW"/>
</dbReference>
<evidence type="ECO:0000313" key="10">
    <source>
        <dbReference type="Proteomes" id="UP000219546"/>
    </source>
</evidence>
<dbReference type="GO" id="GO:0009401">
    <property type="term" value="P:phosphoenolpyruvate-dependent sugar phosphotransferase system"/>
    <property type="evidence" value="ECO:0007669"/>
    <property type="project" value="UniProtKB-KW"/>
</dbReference>
<dbReference type="PANTHER" id="PTHR34382">
    <property type="entry name" value="PTS SYSTEM N,N'-DIACETYLCHITOBIOSE-SPECIFIC EIIA COMPONENT"/>
    <property type="match status" value="1"/>
</dbReference>
<keyword evidence="10" id="KW-1185">Reference proteome</keyword>
<feature type="modified residue" description="Phosphohistidine; by HPr" evidence="7">
    <location>
        <position position="84"/>
    </location>
</feature>
<dbReference type="InterPro" id="IPR003188">
    <property type="entry name" value="PTS_IIA_lac/cel"/>
</dbReference>
<dbReference type="AlphaFoldDB" id="A0A285CSK7"/>
<keyword evidence="3" id="KW-0808">Transferase</keyword>
<keyword evidence="8" id="KW-0175">Coiled coil</keyword>
<feature type="binding site" evidence="6">
    <location>
        <position position="87"/>
    </location>
    <ligand>
        <name>Mg(2+)</name>
        <dbReference type="ChEBI" id="CHEBI:18420"/>
        <note>ligand shared between all trimeric partners</note>
    </ligand>
</feature>
<evidence type="ECO:0000313" key="9">
    <source>
        <dbReference type="EMBL" id="SNX70036.1"/>
    </source>
</evidence>
<feature type="coiled-coil region" evidence="8">
    <location>
        <begin position="35"/>
        <end position="62"/>
    </location>
</feature>
<organism evidence="9 10">
    <name type="scientific">Bacillus oleivorans</name>
    <dbReference type="NCBI Taxonomy" id="1448271"/>
    <lineage>
        <taxon>Bacteria</taxon>
        <taxon>Bacillati</taxon>
        <taxon>Bacillota</taxon>
        <taxon>Bacilli</taxon>
        <taxon>Bacillales</taxon>
        <taxon>Bacillaceae</taxon>
        <taxon>Bacillus</taxon>
    </lineage>
</organism>
<keyword evidence="1" id="KW-0813">Transport</keyword>
<gene>
    <name evidence="9" type="ORF">SAMN05877753_103419</name>
</gene>
<dbReference type="SUPFAM" id="SSF46973">
    <property type="entry name" value="Enzyme IIa from lactose specific PTS, IIa-lac"/>
    <property type="match status" value="1"/>
</dbReference>
<dbReference type="InterPro" id="IPR036542">
    <property type="entry name" value="PTS_IIA_lac/cel_sf"/>
</dbReference>
<evidence type="ECO:0000256" key="4">
    <source>
        <dbReference type="ARBA" id="ARBA00022683"/>
    </source>
</evidence>
<protein>
    <submittedName>
        <fullName evidence="9">PTS system lichenan oligosaccharide-specific IIA component (Lac family)</fullName>
    </submittedName>
</protein>
<accession>A0A285CSK7</accession>
<keyword evidence="6" id="KW-0479">Metal-binding</keyword>
<dbReference type="EMBL" id="OAOP01000003">
    <property type="protein sequence ID" value="SNX70036.1"/>
    <property type="molecule type" value="Genomic_DNA"/>
</dbReference>
<sequence>MGLSRGEQMETAEQLAFQLILHSGNGRSLAMEALLLAKEKKWDEAEQKLEEANQELIEAHSIQAGLLTNEAKGEKVSISLLFIHAQDHLMNAITVKELCEEILQLWKHLGEVSSS</sequence>
<evidence type="ECO:0000256" key="5">
    <source>
        <dbReference type="PIRSR" id="PIRSR000699-1"/>
    </source>
</evidence>
<evidence type="ECO:0000256" key="6">
    <source>
        <dbReference type="PIRSR" id="PIRSR000699-2"/>
    </source>
</evidence>
<keyword evidence="6" id="KW-0460">Magnesium</keyword>
<dbReference type="Pfam" id="PF02255">
    <property type="entry name" value="PTS_IIA"/>
    <property type="match status" value="1"/>
</dbReference>
<feature type="active site" description="Tele-phosphohistidine intermediate" evidence="5">
    <location>
        <position position="84"/>
    </location>
</feature>
<proteinExistence type="predicted"/>
<dbReference type="CDD" id="cd00215">
    <property type="entry name" value="PTS_IIA_lac"/>
    <property type="match status" value="1"/>
</dbReference>
<evidence type="ECO:0000256" key="3">
    <source>
        <dbReference type="ARBA" id="ARBA00022679"/>
    </source>
</evidence>
<dbReference type="PROSITE" id="PS51095">
    <property type="entry name" value="PTS_EIIA_TYPE_3"/>
    <property type="match status" value="1"/>
</dbReference>
<name>A0A285CSK7_9BACI</name>
<dbReference type="Gene3D" id="1.20.58.80">
    <property type="entry name" value="Phosphotransferase system, lactose/cellobiose-type IIA subunit"/>
    <property type="match status" value="1"/>
</dbReference>